<evidence type="ECO:0000313" key="7">
    <source>
        <dbReference type="Proteomes" id="UP001203297"/>
    </source>
</evidence>
<dbReference type="Gene3D" id="1.20.1740.10">
    <property type="entry name" value="Amino acid/polyamine transporter I"/>
    <property type="match status" value="1"/>
</dbReference>
<dbReference type="PANTHER" id="PTHR43243">
    <property type="entry name" value="INNER MEMBRANE TRANSPORTER YGJI-RELATED"/>
    <property type="match status" value="1"/>
</dbReference>
<evidence type="ECO:0000256" key="2">
    <source>
        <dbReference type="ARBA" id="ARBA00022692"/>
    </source>
</evidence>
<feature type="transmembrane region" description="Helical" evidence="5">
    <location>
        <begin position="103"/>
        <end position="131"/>
    </location>
</feature>
<protein>
    <submittedName>
        <fullName evidence="6">Amino acid/polyamine transporter I</fullName>
    </submittedName>
</protein>
<dbReference type="PANTHER" id="PTHR43243:SF20">
    <property type="entry name" value="CATIONIC AMINO ACID TRANSPORTER 3"/>
    <property type="match status" value="1"/>
</dbReference>
<comment type="caution">
    <text evidence="6">The sequence shown here is derived from an EMBL/GenBank/DDBJ whole genome shotgun (WGS) entry which is preliminary data.</text>
</comment>
<evidence type="ECO:0000256" key="5">
    <source>
        <dbReference type="SAM" id="Phobius"/>
    </source>
</evidence>
<dbReference type="AlphaFoldDB" id="A0AAD4QLB9"/>
<proteinExistence type="predicted"/>
<dbReference type="EMBL" id="WTXG01000051">
    <property type="protein sequence ID" value="KAI0296097.1"/>
    <property type="molecule type" value="Genomic_DNA"/>
</dbReference>
<keyword evidence="4 5" id="KW-0472">Membrane</keyword>
<evidence type="ECO:0000256" key="4">
    <source>
        <dbReference type="ARBA" id="ARBA00023136"/>
    </source>
</evidence>
<dbReference type="InterPro" id="IPR002293">
    <property type="entry name" value="AA/rel_permease1"/>
</dbReference>
<keyword evidence="2 5" id="KW-0812">Transmembrane</keyword>
<accession>A0AAD4QLB9</accession>
<dbReference type="GO" id="GO:0005886">
    <property type="term" value="C:plasma membrane"/>
    <property type="evidence" value="ECO:0007669"/>
    <property type="project" value="TreeGrafter"/>
</dbReference>
<organism evidence="6 7">
    <name type="scientific">Multifurca ochricompacta</name>
    <dbReference type="NCBI Taxonomy" id="376703"/>
    <lineage>
        <taxon>Eukaryota</taxon>
        <taxon>Fungi</taxon>
        <taxon>Dikarya</taxon>
        <taxon>Basidiomycota</taxon>
        <taxon>Agaricomycotina</taxon>
        <taxon>Agaricomycetes</taxon>
        <taxon>Russulales</taxon>
        <taxon>Russulaceae</taxon>
        <taxon>Multifurca</taxon>
    </lineage>
</organism>
<dbReference type="GO" id="GO:0015171">
    <property type="term" value="F:amino acid transmembrane transporter activity"/>
    <property type="evidence" value="ECO:0007669"/>
    <property type="project" value="TreeGrafter"/>
</dbReference>
<keyword evidence="7" id="KW-1185">Reference proteome</keyword>
<feature type="transmembrane region" description="Helical" evidence="5">
    <location>
        <begin position="152"/>
        <end position="171"/>
    </location>
</feature>
<reference evidence="6" key="1">
    <citation type="journal article" date="2022" name="New Phytol.">
        <title>Evolutionary transition to the ectomycorrhizal habit in the genomes of a hyperdiverse lineage of mushroom-forming fungi.</title>
        <authorList>
            <person name="Looney B."/>
            <person name="Miyauchi S."/>
            <person name="Morin E."/>
            <person name="Drula E."/>
            <person name="Courty P.E."/>
            <person name="Kohler A."/>
            <person name="Kuo A."/>
            <person name="LaButti K."/>
            <person name="Pangilinan J."/>
            <person name="Lipzen A."/>
            <person name="Riley R."/>
            <person name="Andreopoulos W."/>
            <person name="He G."/>
            <person name="Johnson J."/>
            <person name="Nolan M."/>
            <person name="Tritt A."/>
            <person name="Barry K.W."/>
            <person name="Grigoriev I.V."/>
            <person name="Nagy L.G."/>
            <person name="Hibbett D."/>
            <person name="Henrissat B."/>
            <person name="Matheny P.B."/>
            <person name="Labbe J."/>
            <person name="Martin F.M."/>
        </authorList>
    </citation>
    <scope>NUCLEOTIDE SEQUENCE</scope>
    <source>
        <strain evidence="6">BPL690</strain>
    </source>
</reference>
<keyword evidence="3 5" id="KW-1133">Transmembrane helix</keyword>
<comment type="subcellular location">
    <subcellularLocation>
        <location evidence="1">Membrane</location>
        <topology evidence="1">Multi-pass membrane protein</topology>
    </subcellularLocation>
</comment>
<name>A0AAD4QLB9_9AGAM</name>
<sequence>MIPFYDFGTELGTTTGTAIETVRAIFYGVCIAFLGVTGFECTPSYIEVIRPKDYAAILRNLIIVSALLNTILSFFACALLPMSTLLGGANVLSALGSLAGGRWLRILVLVDAVSVLLGGVMTGTVTTTQLLDRMAHDHVLPRWFSMRLPLTGNQYIATLFSMGLSLLLYAGSG</sequence>
<feature type="transmembrane region" description="Helical" evidence="5">
    <location>
        <begin position="58"/>
        <end position="83"/>
    </location>
</feature>
<gene>
    <name evidence="6" type="ORF">B0F90DRAFT_1113064</name>
</gene>
<evidence type="ECO:0000256" key="3">
    <source>
        <dbReference type="ARBA" id="ARBA00022989"/>
    </source>
</evidence>
<feature type="transmembrane region" description="Helical" evidence="5">
    <location>
        <begin position="24"/>
        <end position="46"/>
    </location>
</feature>
<dbReference type="Pfam" id="PF13520">
    <property type="entry name" value="AA_permease_2"/>
    <property type="match status" value="1"/>
</dbReference>
<evidence type="ECO:0000313" key="6">
    <source>
        <dbReference type="EMBL" id="KAI0296097.1"/>
    </source>
</evidence>
<evidence type="ECO:0000256" key="1">
    <source>
        <dbReference type="ARBA" id="ARBA00004141"/>
    </source>
</evidence>
<dbReference type="Proteomes" id="UP001203297">
    <property type="component" value="Unassembled WGS sequence"/>
</dbReference>